<proteinExistence type="predicted"/>
<evidence type="ECO:0000313" key="2">
    <source>
        <dbReference type="Proteomes" id="UP000823868"/>
    </source>
</evidence>
<comment type="caution">
    <text evidence="1">The sequence shown here is derived from an EMBL/GenBank/DDBJ whole genome shotgun (WGS) entry which is preliminary data.</text>
</comment>
<accession>A0A9D1Y6M1</accession>
<dbReference type="EMBL" id="DXDX01000030">
    <property type="protein sequence ID" value="HIY20530.1"/>
    <property type="molecule type" value="Genomic_DNA"/>
</dbReference>
<evidence type="ECO:0000313" key="1">
    <source>
        <dbReference type="EMBL" id="HIY20530.1"/>
    </source>
</evidence>
<reference evidence="1" key="1">
    <citation type="journal article" date="2021" name="PeerJ">
        <title>Extensive microbial diversity within the chicken gut microbiome revealed by metagenomics and culture.</title>
        <authorList>
            <person name="Gilroy R."/>
            <person name="Ravi A."/>
            <person name="Getino M."/>
            <person name="Pursley I."/>
            <person name="Horton D.L."/>
            <person name="Alikhan N.F."/>
            <person name="Baker D."/>
            <person name="Gharbi K."/>
            <person name="Hall N."/>
            <person name="Watson M."/>
            <person name="Adriaenssens E.M."/>
            <person name="Foster-Nyarko E."/>
            <person name="Jarju S."/>
            <person name="Secka A."/>
            <person name="Antonio M."/>
            <person name="Oren A."/>
            <person name="Chaudhuri R.R."/>
            <person name="La Ragione R."/>
            <person name="Hildebrand F."/>
            <person name="Pallen M.J."/>
        </authorList>
    </citation>
    <scope>NUCLEOTIDE SEQUENCE</scope>
    <source>
        <strain evidence="1">ChiBcec16_6824</strain>
    </source>
</reference>
<gene>
    <name evidence="1" type="ORF">H9841_01340</name>
</gene>
<sequence>MVLTLAQTRSAWGARYQIVRGNGVLWEGEAPWSMGFQSITLTRAGEPVYRMTGRWLRGLAPQVQNTKGIKLYGVERPDGTPAGEIGLFREKGWHKPSYYRLYLEGREWRLYEVGLGKEGLKLPVWREGRQVSLLEKDCVVVDNLDRYAMFVLSPEDVVPTALLGLYYDFMRFGNRGQYQKGKSVSYLYTRNREVLAKYDPAFRGLCEE</sequence>
<reference evidence="1" key="2">
    <citation type="submission" date="2021-04" db="EMBL/GenBank/DDBJ databases">
        <authorList>
            <person name="Gilroy R."/>
        </authorList>
    </citation>
    <scope>NUCLEOTIDE SEQUENCE</scope>
    <source>
        <strain evidence="1">ChiBcec16_6824</strain>
    </source>
</reference>
<dbReference type="Proteomes" id="UP000823868">
    <property type="component" value="Unassembled WGS sequence"/>
</dbReference>
<name>A0A9D1Y6M1_9FIRM</name>
<organism evidence="1 2">
    <name type="scientific">Candidatus Flavonifractor merdigallinarum</name>
    <dbReference type="NCBI Taxonomy" id="2838589"/>
    <lineage>
        <taxon>Bacteria</taxon>
        <taxon>Bacillati</taxon>
        <taxon>Bacillota</taxon>
        <taxon>Clostridia</taxon>
        <taxon>Eubacteriales</taxon>
        <taxon>Oscillospiraceae</taxon>
        <taxon>Flavonifractor</taxon>
    </lineage>
</organism>
<dbReference type="AlphaFoldDB" id="A0A9D1Y6M1"/>
<protein>
    <submittedName>
        <fullName evidence="1">Uncharacterized protein</fullName>
    </submittedName>
</protein>